<proteinExistence type="predicted"/>
<reference evidence="5" key="1">
    <citation type="journal article" date="2021" name="Cell">
        <title>Tracing the genetic footprints of vertebrate landing in non-teleost ray-finned fishes.</title>
        <authorList>
            <person name="Bi X."/>
            <person name="Wang K."/>
            <person name="Yang L."/>
            <person name="Pan H."/>
            <person name="Jiang H."/>
            <person name="Wei Q."/>
            <person name="Fang M."/>
            <person name="Yu H."/>
            <person name="Zhu C."/>
            <person name="Cai Y."/>
            <person name="He Y."/>
            <person name="Gan X."/>
            <person name="Zeng H."/>
            <person name="Yu D."/>
            <person name="Zhu Y."/>
            <person name="Jiang H."/>
            <person name="Qiu Q."/>
            <person name="Yang H."/>
            <person name="Zhang Y.E."/>
            <person name="Wang W."/>
            <person name="Zhu M."/>
            <person name="He S."/>
            <person name="Zhang G."/>
        </authorList>
    </citation>
    <scope>NUCLEOTIDE SEQUENCE</scope>
    <source>
        <strain evidence="5">Bchr_001</strain>
    </source>
</reference>
<name>A0ABS2YTT8_POLSE</name>
<dbReference type="PROSITE" id="PS50184">
    <property type="entry name" value="VWFC_2"/>
    <property type="match status" value="1"/>
</dbReference>
<feature type="non-terminal residue" evidence="5">
    <location>
        <position position="230"/>
    </location>
</feature>
<dbReference type="Gene3D" id="2.10.90.10">
    <property type="entry name" value="Cystine-knot cytokines"/>
    <property type="match status" value="1"/>
</dbReference>
<sequence>MAGICVKWRPYLKGLCDIRCGNGTVFNECGLHADNYCQAGQIINGGSLGGMTAGCFCQDQMVRAEIYKDVCVSECPYCKGPLGEPKMVGEKWESNCHICTCDEVTLTEICTPKVCPVVKCKEDEISVPDTCGCCNTCVPQVCQATVSNQTVTVGKCSGEFEVGMCRGHCPSWTSFSTSSGSMQSTCKCCQALETEKRSVSLTCSDKTSKRYTYTYTKSCSCSICSEKIDS</sequence>
<keyword evidence="1 2" id="KW-1015">Disulfide bond</keyword>
<protein>
    <submittedName>
        <fullName evidence="5">MUC5B protein</fullName>
    </submittedName>
</protein>
<feature type="domain" description="CTCK" evidence="3">
    <location>
        <begin position="142"/>
        <end position="225"/>
    </location>
</feature>
<dbReference type="PROSITE" id="PS01225">
    <property type="entry name" value="CTCK_2"/>
    <property type="match status" value="1"/>
</dbReference>
<feature type="non-terminal residue" evidence="5">
    <location>
        <position position="1"/>
    </location>
</feature>
<dbReference type="InterPro" id="IPR006207">
    <property type="entry name" value="Cys_knot_C"/>
</dbReference>
<comment type="caution">
    <text evidence="5">The sequence shown here is derived from an EMBL/GenBank/DDBJ whole genome shotgun (WGS) entry which is preliminary data.</text>
</comment>
<evidence type="ECO:0000256" key="2">
    <source>
        <dbReference type="PROSITE-ProRule" id="PRU00039"/>
    </source>
</evidence>
<feature type="domain" description="VWFC" evidence="4">
    <location>
        <begin position="76"/>
        <end position="138"/>
    </location>
</feature>
<dbReference type="InterPro" id="IPR050780">
    <property type="entry name" value="Mucin_vWF_Thrombospondin_sf"/>
</dbReference>
<gene>
    <name evidence="5" type="primary">Muc5b_1</name>
    <name evidence="5" type="ORF">GTO92_0014781</name>
</gene>
<dbReference type="InterPro" id="IPR036084">
    <property type="entry name" value="Ser_inhib-like_sf"/>
</dbReference>
<dbReference type="PANTHER" id="PTHR11339">
    <property type="entry name" value="EXTRACELLULAR MATRIX GLYCOPROTEIN RELATED"/>
    <property type="match status" value="1"/>
</dbReference>
<dbReference type="SUPFAM" id="SSF57567">
    <property type="entry name" value="Serine protease inhibitors"/>
    <property type="match status" value="1"/>
</dbReference>
<accession>A0ABS2YTT8</accession>
<feature type="disulfide bond" evidence="2">
    <location>
        <begin position="169"/>
        <end position="221"/>
    </location>
</feature>
<evidence type="ECO:0000256" key="1">
    <source>
        <dbReference type="ARBA" id="ARBA00023157"/>
    </source>
</evidence>
<comment type="caution">
    <text evidence="2">Lacks conserved residue(s) required for the propagation of feature annotation.</text>
</comment>
<dbReference type="EMBL" id="JAAWVN010003896">
    <property type="protein sequence ID" value="MBN3289635.1"/>
    <property type="molecule type" value="Genomic_DNA"/>
</dbReference>
<evidence type="ECO:0000313" key="5">
    <source>
        <dbReference type="EMBL" id="MBN3289635.1"/>
    </source>
</evidence>
<organism evidence="5 6">
    <name type="scientific">Polypterus senegalus</name>
    <name type="common">Senegal bichir</name>
    <dbReference type="NCBI Taxonomy" id="55291"/>
    <lineage>
        <taxon>Eukaryota</taxon>
        <taxon>Metazoa</taxon>
        <taxon>Chordata</taxon>
        <taxon>Craniata</taxon>
        <taxon>Vertebrata</taxon>
        <taxon>Euteleostomi</taxon>
        <taxon>Actinopterygii</taxon>
        <taxon>Polypteriformes</taxon>
        <taxon>Polypteridae</taxon>
        <taxon>Polypterus</taxon>
    </lineage>
</organism>
<feature type="disulfide bond" evidence="2">
    <location>
        <begin position="165"/>
        <end position="219"/>
    </location>
</feature>
<dbReference type="SMART" id="SM00041">
    <property type="entry name" value="CT"/>
    <property type="match status" value="1"/>
</dbReference>
<dbReference type="PROSITE" id="PS01208">
    <property type="entry name" value="VWFC_1"/>
    <property type="match status" value="1"/>
</dbReference>
<dbReference type="Proteomes" id="UP001166052">
    <property type="component" value="Unassembled WGS sequence"/>
</dbReference>
<evidence type="ECO:0000313" key="6">
    <source>
        <dbReference type="Proteomes" id="UP001166052"/>
    </source>
</evidence>
<dbReference type="InterPro" id="IPR001007">
    <property type="entry name" value="VWF_dom"/>
</dbReference>
<evidence type="ECO:0000259" key="3">
    <source>
        <dbReference type="PROSITE" id="PS01225"/>
    </source>
</evidence>
<dbReference type="InterPro" id="IPR029034">
    <property type="entry name" value="Cystine-knot_cytokine"/>
</dbReference>
<keyword evidence="6" id="KW-1185">Reference proteome</keyword>
<evidence type="ECO:0000259" key="4">
    <source>
        <dbReference type="PROSITE" id="PS50184"/>
    </source>
</evidence>